<name>G0WBV2_NAUDC</name>
<keyword evidence="9" id="KW-1185">Reference proteome</keyword>
<evidence type="ECO:0000256" key="1">
    <source>
        <dbReference type="ARBA" id="ARBA00022443"/>
    </source>
</evidence>
<evidence type="ECO:0000259" key="6">
    <source>
        <dbReference type="PROSITE" id="PS50003"/>
    </source>
</evidence>
<dbReference type="Pfam" id="PF07647">
    <property type="entry name" value="SAM_2"/>
    <property type="match status" value="1"/>
</dbReference>
<dbReference type="InterPro" id="IPR001849">
    <property type="entry name" value="PH_domain"/>
</dbReference>
<dbReference type="Pfam" id="PF00169">
    <property type="entry name" value="PH"/>
    <property type="match status" value="1"/>
</dbReference>
<feature type="compositionally biased region" description="Polar residues" evidence="4">
    <location>
        <begin position="671"/>
        <end position="719"/>
    </location>
</feature>
<dbReference type="PROSITE" id="PS50002">
    <property type="entry name" value="SH3"/>
    <property type="match status" value="1"/>
</dbReference>
<dbReference type="GO" id="GO:0005935">
    <property type="term" value="C:cellular bud neck"/>
    <property type="evidence" value="ECO:0007669"/>
    <property type="project" value="EnsemblFungi"/>
</dbReference>
<dbReference type="SMART" id="SM00233">
    <property type="entry name" value="PH"/>
    <property type="match status" value="1"/>
</dbReference>
<dbReference type="PANTHER" id="PTHR22902:SF27">
    <property type="entry name" value="PLECKSTRIN HOMOLOGY DOMAIN-CONTAINING FAMILY A MEMBER 3"/>
    <property type="match status" value="1"/>
</dbReference>
<accession>G0WBV2</accession>
<proteinExistence type="predicted"/>
<dbReference type="Proteomes" id="UP000000689">
    <property type="component" value="Chromosome 5"/>
</dbReference>
<dbReference type="GO" id="GO:0005769">
    <property type="term" value="C:early endosome"/>
    <property type="evidence" value="ECO:0007669"/>
    <property type="project" value="TreeGrafter"/>
</dbReference>
<sequence length="972" mass="110078">MSQILLVQNKYLKQMEDELDLKIGDKIKVITDDGKYNDGWYLGENLKTKEKGLFPVQFTKPYIANNQRNVHENANNTIDNTMNDIDKALRELQMDSFLDISNNNDFTTTINTNANTPGLNIIFNNNGRYSMNDAQFSNHSAPSLNENTTLINRSTHNNVDMDLMNVLNWSPHHVMEYFLKLGFDPKLIQNFGKHKISGKILLQLELNHLKELDINSFGSRFEIFKEIQYIKNFYQNTYCKMKITKFTITSTTFDKKPINLSFTIIVIGNKKTTTYKEKISSNDIITTSSSPYSRSPRRLQSDNNNFIKGIDRKKSGILDTYSYDSLPMISKNFVAEGAFESPGKAPKPPSYPSPIQLKQSPKNNNSNKFRHSSIDLYSSSLPLANNNTDFIFPQSIELNDNNNMISNKNLCTNSTLSSSNTVDMTATSILTEITPISDSAVINSKGTIPNSNTNTNTSTNKHHRKTSSTVTSSSLKRNSVVYTGHKKNQSGGSFIELFNRISTLSPGPMNIKTTTTFENNEIELPQRPASTIYTSSPIHYSHQPYYLRQSSSSNTRTRHHHSHHSRSTSTAAATNSYSFPKSPYSNVTNLQYTNNNNSSSNDNRRPHHTRSISNLEVSYSRNISSSSTTPKDRNNNERRQQPQHKRNSSLLSFFTSFDHDKTVNVDERKTSSSTTVTSARQNSNNLNSLRTPTPLHQRNSSLITSPTKQRQQPSNKNVRSLSSNNILPSPSKDSSTTLTSPNHLRSTSDATNRINKSNHNNSKLKGKQQTSAFQEGRRTIKVEDSIITSNCSGWMYKKSSNKLAIWKKRFFTLHGTRLSYFYDYNDTMERGLIDITSHQVIPLNNESISLLKPSGKYCFKLIPPQPGSKKGLTFTQPRIHYFAVNSKDDMRSWLAALIKATIDIDTDVPVITSVSIPTVSLNEAKRMLKEAREITLECERNRELNEEDEDNMSWDSPPTPKELIATEQSRII</sequence>
<dbReference type="InterPro" id="IPR036028">
    <property type="entry name" value="SH3-like_dom_sf"/>
</dbReference>
<feature type="compositionally biased region" description="Polar residues" evidence="4">
    <location>
        <begin position="356"/>
        <end position="367"/>
    </location>
</feature>
<evidence type="ECO:0000313" key="9">
    <source>
        <dbReference type="Proteomes" id="UP000000689"/>
    </source>
</evidence>
<feature type="compositionally biased region" description="Basic and acidic residues" evidence="4">
    <location>
        <begin position="657"/>
        <end position="670"/>
    </location>
</feature>
<feature type="compositionally biased region" description="Low complexity" evidence="4">
    <location>
        <begin position="567"/>
        <end position="576"/>
    </location>
</feature>
<feature type="compositionally biased region" description="Polar residues" evidence="4">
    <location>
        <begin position="732"/>
        <end position="773"/>
    </location>
</feature>
<dbReference type="GO" id="GO:0005829">
    <property type="term" value="C:cytosol"/>
    <property type="evidence" value="ECO:0007669"/>
    <property type="project" value="GOC"/>
</dbReference>
<dbReference type="InterPro" id="IPR001452">
    <property type="entry name" value="SH3_domain"/>
</dbReference>
<feature type="compositionally biased region" description="Low complexity" evidence="4">
    <location>
        <begin position="585"/>
        <end position="601"/>
    </location>
</feature>
<dbReference type="GO" id="GO:0007015">
    <property type="term" value="P:actin filament organization"/>
    <property type="evidence" value="ECO:0007669"/>
    <property type="project" value="EnsemblFungi"/>
</dbReference>
<feature type="region of interest" description="Disordered" evidence="4">
    <location>
        <begin position="941"/>
        <end position="972"/>
    </location>
</feature>
<feature type="compositionally biased region" description="Low complexity" evidence="4">
    <location>
        <begin position="618"/>
        <end position="627"/>
    </location>
</feature>
<gene>
    <name evidence="8" type="primary">NDAI0E04050</name>
    <name evidence="8" type="ordered locus">NDAI_0E04050</name>
</gene>
<dbReference type="GO" id="GO:0055037">
    <property type="term" value="C:recycling endosome"/>
    <property type="evidence" value="ECO:0007669"/>
    <property type="project" value="TreeGrafter"/>
</dbReference>
<dbReference type="PROSITE" id="PS50003">
    <property type="entry name" value="PH_DOMAIN"/>
    <property type="match status" value="1"/>
</dbReference>
<dbReference type="PROSITE" id="PS50105">
    <property type="entry name" value="SAM_DOMAIN"/>
    <property type="match status" value="1"/>
</dbReference>
<dbReference type="RefSeq" id="XP_003670465.1">
    <property type="nucleotide sequence ID" value="XM_003670417.1"/>
</dbReference>
<feature type="domain" description="PH" evidence="6">
    <location>
        <begin position="788"/>
        <end position="902"/>
    </location>
</feature>
<dbReference type="InterPro" id="IPR013761">
    <property type="entry name" value="SAM/pointed_sf"/>
</dbReference>
<dbReference type="SMART" id="SM00454">
    <property type="entry name" value="SAM"/>
    <property type="match status" value="1"/>
</dbReference>
<dbReference type="SUPFAM" id="SSF47769">
    <property type="entry name" value="SAM/Pointed domain"/>
    <property type="match status" value="1"/>
</dbReference>
<dbReference type="HOGENOM" id="CLU_003845_0_0_1"/>
<dbReference type="InterPro" id="IPR001660">
    <property type="entry name" value="SAM"/>
</dbReference>
<feature type="region of interest" description="Disordered" evidence="4">
    <location>
        <begin position="549"/>
        <end position="776"/>
    </location>
</feature>
<dbReference type="InterPro" id="IPR045188">
    <property type="entry name" value="Boi1/Boi2-like"/>
</dbReference>
<evidence type="ECO:0000313" key="8">
    <source>
        <dbReference type="EMBL" id="CCD25222.1"/>
    </source>
</evidence>
<dbReference type="GO" id="GO:0007118">
    <property type="term" value="P:budding cell apical bud growth"/>
    <property type="evidence" value="ECO:0007669"/>
    <property type="project" value="EnsemblFungi"/>
</dbReference>
<dbReference type="GO" id="GO:0007032">
    <property type="term" value="P:endosome organization"/>
    <property type="evidence" value="ECO:0007669"/>
    <property type="project" value="TreeGrafter"/>
</dbReference>
<dbReference type="Gene3D" id="1.10.150.50">
    <property type="entry name" value="Transcription Factor, Ets-1"/>
    <property type="match status" value="1"/>
</dbReference>
<feature type="domain" description="SAM" evidence="7">
    <location>
        <begin position="169"/>
        <end position="233"/>
    </location>
</feature>
<dbReference type="SUPFAM" id="SSF50044">
    <property type="entry name" value="SH3-domain"/>
    <property type="match status" value="1"/>
</dbReference>
<dbReference type="eggNOG" id="ENOG502QPMX">
    <property type="taxonomic scope" value="Eukaryota"/>
</dbReference>
<dbReference type="GO" id="GO:0005543">
    <property type="term" value="F:phospholipid binding"/>
    <property type="evidence" value="ECO:0007669"/>
    <property type="project" value="EnsemblFungi"/>
</dbReference>
<dbReference type="Gene3D" id="2.30.30.40">
    <property type="entry name" value="SH3 Domains"/>
    <property type="match status" value="1"/>
</dbReference>
<dbReference type="FunFam" id="2.30.29.30:FF:000230">
    <property type="entry name" value="Polarized growth protein (Boi2)"/>
    <property type="match status" value="1"/>
</dbReference>
<evidence type="ECO:0000256" key="4">
    <source>
        <dbReference type="SAM" id="MobiDB-lite"/>
    </source>
</evidence>
<keyword evidence="1 3" id="KW-0728">SH3 domain</keyword>
<dbReference type="EMBL" id="HE580271">
    <property type="protein sequence ID" value="CCD25222.1"/>
    <property type="molecule type" value="Genomic_DNA"/>
</dbReference>
<dbReference type="GO" id="GO:0099500">
    <property type="term" value="P:vesicle fusion to plasma membrane"/>
    <property type="evidence" value="ECO:0007669"/>
    <property type="project" value="EnsemblFungi"/>
</dbReference>
<dbReference type="CDD" id="cd09535">
    <property type="entry name" value="SAM_BOI-like_fungal"/>
    <property type="match status" value="1"/>
</dbReference>
<dbReference type="SUPFAM" id="SSF50729">
    <property type="entry name" value="PH domain-like"/>
    <property type="match status" value="1"/>
</dbReference>
<evidence type="ECO:0008006" key="10">
    <source>
        <dbReference type="Google" id="ProtNLM"/>
    </source>
</evidence>
<organism evidence="8 9">
    <name type="scientific">Naumovozyma dairenensis (strain ATCC 10597 / BCRC 20456 / CBS 421 / NBRC 0211 / NRRL Y-12639)</name>
    <name type="common">Saccharomyces dairenensis</name>
    <dbReference type="NCBI Taxonomy" id="1071378"/>
    <lineage>
        <taxon>Eukaryota</taxon>
        <taxon>Fungi</taxon>
        <taxon>Dikarya</taxon>
        <taxon>Ascomycota</taxon>
        <taxon>Saccharomycotina</taxon>
        <taxon>Saccharomycetes</taxon>
        <taxon>Saccharomycetales</taxon>
        <taxon>Saccharomycetaceae</taxon>
        <taxon>Naumovozyma</taxon>
    </lineage>
</organism>
<keyword evidence="2" id="KW-0597">Phosphoprotein</keyword>
<dbReference type="OMA" id="SNCSGWM"/>
<dbReference type="AlphaFoldDB" id="G0WBV2"/>
<feature type="compositionally biased region" description="Low complexity" evidence="4">
    <location>
        <begin position="450"/>
        <end position="459"/>
    </location>
</feature>
<dbReference type="SMART" id="SM00326">
    <property type="entry name" value="SH3"/>
    <property type="match status" value="1"/>
</dbReference>
<dbReference type="GO" id="GO:0001881">
    <property type="term" value="P:receptor recycling"/>
    <property type="evidence" value="ECO:0007669"/>
    <property type="project" value="TreeGrafter"/>
</dbReference>
<dbReference type="GeneID" id="11498971"/>
<feature type="compositionally biased region" description="Basic residues" evidence="4">
    <location>
        <begin position="556"/>
        <end position="566"/>
    </location>
</feature>
<feature type="region of interest" description="Disordered" evidence="4">
    <location>
        <begin position="444"/>
        <end position="474"/>
    </location>
</feature>
<dbReference type="GO" id="GO:0000920">
    <property type="term" value="P:septum digestion after cytokinesis"/>
    <property type="evidence" value="ECO:0007669"/>
    <property type="project" value="EnsemblFungi"/>
</dbReference>
<dbReference type="OrthoDB" id="73680at2759"/>
<dbReference type="GO" id="GO:0042147">
    <property type="term" value="P:retrograde transport, endosome to Golgi"/>
    <property type="evidence" value="ECO:0007669"/>
    <property type="project" value="TreeGrafter"/>
</dbReference>
<dbReference type="PANTHER" id="PTHR22902">
    <property type="entry name" value="SESQUIPEDALIAN"/>
    <property type="match status" value="1"/>
</dbReference>
<dbReference type="STRING" id="1071378.G0WBV2"/>
<evidence type="ECO:0000259" key="7">
    <source>
        <dbReference type="PROSITE" id="PS50105"/>
    </source>
</evidence>
<evidence type="ECO:0000256" key="2">
    <source>
        <dbReference type="ARBA" id="ARBA00022553"/>
    </source>
</evidence>
<dbReference type="Gene3D" id="2.30.29.30">
    <property type="entry name" value="Pleckstrin-homology domain (PH domain)/Phosphotyrosine-binding domain (PTB)"/>
    <property type="match status" value="1"/>
</dbReference>
<dbReference type="Pfam" id="PF00018">
    <property type="entry name" value="SH3_1"/>
    <property type="match status" value="1"/>
</dbReference>
<reference evidence="8 9" key="1">
    <citation type="journal article" date="2011" name="Proc. Natl. Acad. Sci. U.S.A.">
        <title>Evolutionary erosion of yeast sex chromosomes by mating-type switching accidents.</title>
        <authorList>
            <person name="Gordon J.L."/>
            <person name="Armisen D."/>
            <person name="Proux-Wera E."/>
            <person name="Oheigeartaigh S.S."/>
            <person name="Byrne K.P."/>
            <person name="Wolfe K.H."/>
        </authorList>
    </citation>
    <scope>NUCLEOTIDE SEQUENCE [LARGE SCALE GENOMIC DNA]</scope>
    <source>
        <strain evidence="9">ATCC 10597 / BCRC 20456 / CBS 421 / NBRC 0211 / NRRL Y-12639</strain>
    </source>
</reference>
<feature type="region of interest" description="Disordered" evidence="4">
    <location>
        <begin position="339"/>
        <end position="370"/>
    </location>
</feature>
<evidence type="ECO:0000256" key="3">
    <source>
        <dbReference type="PROSITE-ProRule" id="PRU00192"/>
    </source>
</evidence>
<protein>
    <recommendedName>
        <fullName evidence="10">Protein BOI2</fullName>
    </recommendedName>
</protein>
<dbReference type="KEGG" id="ndi:NDAI_0E04050"/>
<feature type="compositionally biased region" description="Basic and acidic residues" evidence="4">
    <location>
        <begin position="630"/>
        <end position="640"/>
    </location>
</feature>
<dbReference type="GO" id="GO:0005802">
    <property type="term" value="C:trans-Golgi network"/>
    <property type="evidence" value="ECO:0007669"/>
    <property type="project" value="TreeGrafter"/>
</dbReference>
<feature type="compositionally biased region" description="Low complexity" evidence="4">
    <location>
        <begin position="720"/>
        <end position="731"/>
    </location>
</feature>
<feature type="domain" description="SH3" evidence="5">
    <location>
        <begin position="1"/>
        <end position="64"/>
    </location>
</feature>
<dbReference type="InterPro" id="IPR011993">
    <property type="entry name" value="PH-like_dom_sf"/>
</dbReference>
<evidence type="ECO:0000259" key="5">
    <source>
        <dbReference type="PROSITE" id="PS50002"/>
    </source>
</evidence>
<feature type="region of interest" description="Disordered" evidence="4">
    <location>
        <begin position="286"/>
        <end position="306"/>
    </location>
</feature>